<dbReference type="SUPFAM" id="SSF53955">
    <property type="entry name" value="Lysozyme-like"/>
    <property type="match status" value="1"/>
</dbReference>
<dbReference type="SMART" id="SM01208">
    <property type="entry name" value="G5"/>
    <property type="match status" value="1"/>
</dbReference>
<dbReference type="RefSeq" id="WP_276606216.1">
    <property type="nucleotide sequence ID" value="NZ_JBHSNS010000002.1"/>
</dbReference>
<dbReference type="InterPro" id="IPR007137">
    <property type="entry name" value="DUF348"/>
</dbReference>
<dbReference type="Proteomes" id="UP001596072">
    <property type="component" value="Unassembled WGS sequence"/>
</dbReference>
<evidence type="ECO:0000313" key="5">
    <source>
        <dbReference type="EMBL" id="MFC5728548.1"/>
    </source>
</evidence>
<keyword evidence="2" id="KW-0732">Signal</keyword>
<evidence type="ECO:0000256" key="1">
    <source>
        <dbReference type="ARBA" id="ARBA00010830"/>
    </source>
</evidence>
<proteinExistence type="inferred from homology"/>
<comment type="similarity">
    <text evidence="1">Belongs to the transglycosylase family. Rpf subfamily.</text>
</comment>
<keyword evidence="6" id="KW-1185">Reference proteome</keyword>
<dbReference type="PROSITE" id="PS51109">
    <property type="entry name" value="G5"/>
    <property type="match status" value="1"/>
</dbReference>
<dbReference type="Gene3D" id="1.10.530.10">
    <property type="match status" value="1"/>
</dbReference>
<comment type="caution">
    <text evidence="5">The sequence shown here is derived from an EMBL/GenBank/DDBJ whole genome shotgun (WGS) entry which is preliminary data.</text>
</comment>
<dbReference type="InterPro" id="IPR023346">
    <property type="entry name" value="Lysozyme-like_dom_sf"/>
</dbReference>
<dbReference type="Pfam" id="PF06737">
    <property type="entry name" value="Transglycosylas"/>
    <property type="match status" value="1"/>
</dbReference>
<protein>
    <submittedName>
        <fullName evidence="5">Transglycosylase family protein</fullName>
    </submittedName>
</protein>
<dbReference type="CDD" id="cd13925">
    <property type="entry name" value="RPF"/>
    <property type="match status" value="1"/>
</dbReference>
<dbReference type="InterPro" id="IPR011098">
    <property type="entry name" value="G5_dom"/>
</dbReference>
<accession>A0ABW0ZE86</accession>
<sequence>MRLAHPNPALFHKLTRSRTALVALIAAVLLAVSGVTYGYASMSTEVTVSVDGHERPVTTMGDTVEDVLRDEGIEIGERDLVQPDLDEAVAEGDKIAVRFARPVELTVDGKKSTHWVTATDVDGALAQIGRLYSDARLSTSRSMTISRDGAAIEVVTPKTLRLKLAGKRMVRREVAALTVEQALAEVGVELDKHDVVRPGRDKVIDDGDRIVFTDIEVKKRSIDDEVVPAPVKEIEDDSMFEGESEVQTEGVDGLRDVTYRITTRNGDVVRRVVLAQDVLRAPRAEVVRVGTKEEAPAANYASGSTVWDRLAQCESGGNWAANTGNGYYGGLQFSPSTWQSVGGSGLPHQHSREEQIKRGQILQARSGWGQWPHCSAQLGLR</sequence>
<keyword evidence="3" id="KW-0378">Hydrolase</keyword>
<dbReference type="Pfam" id="PF07501">
    <property type="entry name" value="G5"/>
    <property type="match status" value="1"/>
</dbReference>
<gene>
    <name evidence="5" type="ORF">ACFPQB_06430</name>
</gene>
<dbReference type="EMBL" id="JBHSNS010000002">
    <property type="protein sequence ID" value="MFC5728548.1"/>
    <property type="molecule type" value="Genomic_DNA"/>
</dbReference>
<evidence type="ECO:0000259" key="4">
    <source>
        <dbReference type="PROSITE" id="PS51109"/>
    </source>
</evidence>
<name>A0ABW0ZE86_9ACTN</name>
<evidence type="ECO:0000256" key="3">
    <source>
        <dbReference type="ARBA" id="ARBA00022801"/>
    </source>
</evidence>
<evidence type="ECO:0000313" key="6">
    <source>
        <dbReference type="Proteomes" id="UP001596072"/>
    </source>
</evidence>
<dbReference type="InterPro" id="IPR010618">
    <property type="entry name" value="RPF"/>
</dbReference>
<organism evidence="5 6">
    <name type="scientific">Nocardioides vastitatis</name>
    <dbReference type="NCBI Taxonomy" id="2568655"/>
    <lineage>
        <taxon>Bacteria</taxon>
        <taxon>Bacillati</taxon>
        <taxon>Actinomycetota</taxon>
        <taxon>Actinomycetes</taxon>
        <taxon>Propionibacteriales</taxon>
        <taxon>Nocardioidaceae</taxon>
        <taxon>Nocardioides</taxon>
    </lineage>
</organism>
<feature type="domain" description="G5" evidence="4">
    <location>
        <begin position="212"/>
        <end position="293"/>
    </location>
</feature>
<reference evidence="6" key="1">
    <citation type="journal article" date="2019" name="Int. J. Syst. Evol. Microbiol.">
        <title>The Global Catalogue of Microorganisms (GCM) 10K type strain sequencing project: providing services to taxonomists for standard genome sequencing and annotation.</title>
        <authorList>
            <consortium name="The Broad Institute Genomics Platform"/>
            <consortium name="The Broad Institute Genome Sequencing Center for Infectious Disease"/>
            <person name="Wu L."/>
            <person name="Ma J."/>
        </authorList>
    </citation>
    <scope>NUCLEOTIDE SEQUENCE [LARGE SCALE GENOMIC DNA]</scope>
    <source>
        <strain evidence="6">YIM 94188</strain>
    </source>
</reference>
<dbReference type="Pfam" id="PF03990">
    <property type="entry name" value="DUF348"/>
    <property type="match status" value="3"/>
</dbReference>
<dbReference type="Gene3D" id="2.20.230.10">
    <property type="entry name" value="Resuscitation-promoting factor rpfb"/>
    <property type="match status" value="1"/>
</dbReference>
<evidence type="ECO:0000256" key="2">
    <source>
        <dbReference type="ARBA" id="ARBA00022729"/>
    </source>
</evidence>